<dbReference type="EMBL" id="FRBL01000004">
    <property type="protein sequence ID" value="SHL70876.1"/>
    <property type="molecule type" value="Genomic_DNA"/>
</dbReference>
<gene>
    <name evidence="1" type="ORF">SAMN05444266_104482</name>
</gene>
<evidence type="ECO:0000313" key="1">
    <source>
        <dbReference type="EMBL" id="SHL70876.1"/>
    </source>
</evidence>
<protein>
    <submittedName>
        <fullName evidence="1">Uncharacterized protein</fullName>
    </submittedName>
</protein>
<proteinExistence type="predicted"/>
<dbReference type="Proteomes" id="UP000184420">
    <property type="component" value="Unassembled WGS sequence"/>
</dbReference>
<organism evidence="1 2">
    <name type="scientific">Chitinophaga jiangningensis</name>
    <dbReference type="NCBI Taxonomy" id="1419482"/>
    <lineage>
        <taxon>Bacteria</taxon>
        <taxon>Pseudomonadati</taxon>
        <taxon>Bacteroidota</taxon>
        <taxon>Chitinophagia</taxon>
        <taxon>Chitinophagales</taxon>
        <taxon>Chitinophagaceae</taxon>
        <taxon>Chitinophaga</taxon>
    </lineage>
</organism>
<name>A0A1M7CUG6_9BACT</name>
<sequence length="51" mass="5724">MKITFFEMLVGMAVLTVHRQTITLGEAEPSLSIQIPHNILDVNTIYCAILH</sequence>
<keyword evidence="2" id="KW-1185">Reference proteome</keyword>
<reference evidence="1 2" key="1">
    <citation type="submission" date="2016-11" db="EMBL/GenBank/DDBJ databases">
        <authorList>
            <person name="Jaros S."/>
            <person name="Januszkiewicz K."/>
            <person name="Wedrychowicz H."/>
        </authorList>
    </citation>
    <scope>NUCLEOTIDE SEQUENCE [LARGE SCALE GENOMIC DNA]</scope>
    <source>
        <strain evidence="1 2">DSM 27406</strain>
    </source>
</reference>
<dbReference type="STRING" id="1419482.SAMN05444266_104482"/>
<evidence type="ECO:0000313" key="2">
    <source>
        <dbReference type="Proteomes" id="UP000184420"/>
    </source>
</evidence>
<dbReference type="AlphaFoldDB" id="A0A1M7CUG6"/>
<accession>A0A1M7CUG6</accession>